<feature type="signal peptide" evidence="1">
    <location>
        <begin position="1"/>
        <end position="23"/>
    </location>
</feature>
<dbReference type="AlphaFoldDB" id="E6XDU9"/>
<sequence length="175" mass="20317">MRNKILSLLFAMVLLFACKSVKSTSKNNENLSMNFIEISKVIPPGKFEEIQRFLLKNGDRRTYRNFDNHNPHYTFSNCEVFLGADIGQRNSNNNPAISNFNQLTITDYDSALRYYELIIVRKGDLEAEKAWLKEGMEEEQVYLVDIYGKGLVLMKKNLSVYVEQIEKELMADTKK</sequence>
<feature type="chain" id="PRO_5003215271" description="Lipoprotein" evidence="1">
    <location>
        <begin position="24"/>
        <end position="175"/>
    </location>
</feature>
<name>E6XDU9_CELAD</name>
<evidence type="ECO:0008006" key="4">
    <source>
        <dbReference type="Google" id="ProtNLM"/>
    </source>
</evidence>
<protein>
    <recommendedName>
        <fullName evidence="4">Lipoprotein</fullName>
    </recommendedName>
</protein>
<dbReference type="KEGG" id="cao:Celal_4043"/>
<dbReference type="EMBL" id="CP002453">
    <property type="protein sequence ID" value="ADV51287.1"/>
    <property type="molecule type" value="Genomic_DNA"/>
</dbReference>
<evidence type="ECO:0000313" key="3">
    <source>
        <dbReference type="Proteomes" id="UP000008634"/>
    </source>
</evidence>
<keyword evidence="3" id="KW-1185">Reference proteome</keyword>
<proteinExistence type="predicted"/>
<dbReference type="HOGENOM" id="CLU_1616575_0_0_10"/>
<gene>
    <name evidence="2" type="ordered locus">Celal_4043</name>
</gene>
<dbReference type="PROSITE" id="PS51257">
    <property type="entry name" value="PROKAR_LIPOPROTEIN"/>
    <property type="match status" value="1"/>
</dbReference>
<dbReference type="eggNOG" id="ENOG5033F19">
    <property type="taxonomic scope" value="Bacteria"/>
</dbReference>
<evidence type="ECO:0000256" key="1">
    <source>
        <dbReference type="SAM" id="SignalP"/>
    </source>
</evidence>
<evidence type="ECO:0000313" key="2">
    <source>
        <dbReference type="EMBL" id="ADV51287.1"/>
    </source>
</evidence>
<dbReference type="Proteomes" id="UP000008634">
    <property type="component" value="Chromosome"/>
</dbReference>
<keyword evidence="1" id="KW-0732">Signal</keyword>
<reference evidence="2 3" key="1">
    <citation type="journal article" date="2010" name="Stand. Genomic Sci.">
        <title>Complete genome sequence of Cellulophaga algicola type strain (IC166).</title>
        <authorList>
            <person name="Abt B."/>
            <person name="Lu M."/>
            <person name="Misra M."/>
            <person name="Han C."/>
            <person name="Nolan M."/>
            <person name="Lucas S."/>
            <person name="Hammon N."/>
            <person name="Deshpande S."/>
            <person name="Cheng J.F."/>
            <person name="Tapia R."/>
            <person name="Goodwin L."/>
            <person name="Pitluck S."/>
            <person name="Liolios K."/>
            <person name="Pagani I."/>
            <person name="Ivanova N."/>
            <person name="Mavromatis K."/>
            <person name="Ovchinikova G."/>
            <person name="Pati A."/>
            <person name="Chen A."/>
            <person name="Palaniappan K."/>
            <person name="Land M."/>
            <person name="Hauser L."/>
            <person name="Chang Y.J."/>
            <person name="Jeffries C.D."/>
            <person name="Detter J.C."/>
            <person name="Brambilla E."/>
            <person name="Rohde M."/>
            <person name="Tindall B.J."/>
            <person name="Goker M."/>
            <person name="Woyke T."/>
            <person name="Bristow J."/>
            <person name="Eisen J.A."/>
            <person name="Markowitz V."/>
            <person name="Hugenholtz P."/>
            <person name="Kyrpides N.C."/>
            <person name="Klenk H.P."/>
            <person name="Lapidus A."/>
        </authorList>
    </citation>
    <scope>NUCLEOTIDE SEQUENCE [LARGE SCALE GENOMIC DNA]</scope>
    <source>
        <strain evidence="3">DSM 14237 / IC166 / ACAM 630</strain>
    </source>
</reference>
<accession>E6XDU9</accession>
<organism evidence="2 3">
    <name type="scientific">Cellulophaga algicola (strain DSM 14237 / IC166 / ACAM 630)</name>
    <dbReference type="NCBI Taxonomy" id="688270"/>
    <lineage>
        <taxon>Bacteria</taxon>
        <taxon>Pseudomonadati</taxon>
        <taxon>Bacteroidota</taxon>
        <taxon>Flavobacteriia</taxon>
        <taxon>Flavobacteriales</taxon>
        <taxon>Flavobacteriaceae</taxon>
        <taxon>Cellulophaga</taxon>
    </lineage>
</organism>